<evidence type="ECO:0000313" key="1">
    <source>
        <dbReference type="EMBL" id="SCZ97988.1"/>
    </source>
</evidence>
<keyword evidence="2" id="KW-1185">Reference proteome</keyword>
<evidence type="ECO:0000313" key="2">
    <source>
        <dbReference type="Proteomes" id="UP000249723"/>
    </source>
</evidence>
<proteinExistence type="predicted"/>
<name>A0A2X0KZP5_9BASI</name>
<dbReference type="STRING" id="289078.A0A2X0KZP5"/>
<sequence>MSSFARSIAGRPSLRSYCNGSSRDLVTYHQRKRAKQNQVMCRKFAGDIDADDPVIVEGDGKGNSKLEPFAESRPRPVTLLELV</sequence>
<dbReference type="Proteomes" id="UP000249723">
    <property type="component" value="Unassembled WGS sequence"/>
</dbReference>
<gene>
    <name evidence="1" type="ORF">BZ3500_MVSOF-1268-A1-R1_CHR3-3G06503</name>
</gene>
<dbReference type="OrthoDB" id="71672at2759"/>
<reference evidence="2" key="1">
    <citation type="submission" date="2016-10" db="EMBL/GenBank/DDBJ databases">
        <authorList>
            <person name="Jeantristanb JTB J.-T."/>
            <person name="Ricardo R."/>
        </authorList>
    </citation>
    <scope>NUCLEOTIDE SEQUENCE [LARGE SCALE GENOMIC DNA]</scope>
</reference>
<organism evidence="1 2">
    <name type="scientific">Microbotryum saponariae</name>
    <dbReference type="NCBI Taxonomy" id="289078"/>
    <lineage>
        <taxon>Eukaryota</taxon>
        <taxon>Fungi</taxon>
        <taxon>Dikarya</taxon>
        <taxon>Basidiomycota</taxon>
        <taxon>Pucciniomycotina</taxon>
        <taxon>Microbotryomycetes</taxon>
        <taxon>Microbotryales</taxon>
        <taxon>Microbotryaceae</taxon>
        <taxon>Microbotryum</taxon>
    </lineage>
</organism>
<dbReference type="AlphaFoldDB" id="A0A2X0KZP5"/>
<dbReference type="EMBL" id="FMWP01000094">
    <property type="protein sequence ID" value="SCZ97988.1"/>
    <property type="molecule type" value="Genomic_DNA"/>
</dbReference>
<protein>
    <submittedName>
        <fullName evidence="1">BZ3500_MvSof-1268-A1-R1_Chr3-3g06503 protein</fullName>
    </submittedName>
</protein>
<accession>A0A2X0KZP5</accession>